<feature type="domain" description="Tc1-like transposase DDE" evidence="1">
    <location>
        <begin position="38"/>
        <end position="105"/>
    </location>
</feature>
<gene>
    <name evidence="2" type="ORF">GCM10017600_41430</name>
</gene>
<evidence type="ECO:0000313" key="2">
    <source>
        <dbReference type="EMBL" id="GLK10737.1"/>
    </source>
</evidence>
<name>A0A9W6ME41_9ACTN</name>
<dbReference type="Proteomes" id="UP001143474">
    <property type="component" value="Unassembled WGS sequence"/>
</dbReference>
<dbReference type="InterPro" id="IPR036397">
    <property type="entry name" value="RNaseH_sf"/>
</dbReference>
<comment type="caution">
    <text evidence="2">The sequence shown here is derived from an EMBL/GenBank/DDBJ whole genome shotgun (WGS) entry which is preliminary data.</text>
</comment>
<dbReference type="Gene3D" id="3.30.420.10">
    <property type="entry name" value="Ribonuclease H-like superfamily/Ribonuclease H"/>
    <property type="match status" value="1"/>
</dbReference>
<reference evidence="2" key="1">
    <citation type="journal article" date="2014" name="Int. J. Syst. Evol. Microbiol.">
        <title>Complete genome sequence of Corynebacterium casei LMG S-19264T (=DSM 44701T), isolated from a smear-ripened cheese.</title>
        <authorList>
            <consortium name="US DOE Joint Genome Institute (JGI-PGF)"/>
            <person name="Walter F."/>
            <person name="Albersmeier A."/>
            <person name="Kalinowski J."/>
            <person name="Ruckert C."/>
        </authorList>
    </citation>
    <scope>NUCLEOTIDE SEQUENCE</scope>
    <source>
        <strain evidence="2">VKM Ac-2007</strain>
    </source>
</reference>
<dbReference type="GO" id="GO:0003676">
    <property type="term" value="F:nucleic acid binding"/>
    <property type="evidence" value="ECO:0007669"/>
    <property type="project" value="InterPro"/>
</dbReference>
<dbReference type="AlphaFoldDB" id="A0A9W6ME41"/>
<keyword evidence="3" id="KW-1185">Reference proteome</keyword>
<evidence type="ECO:0000313" key="3">
    <source>
        <dbReference type="Proteomes" id="UP001143474"/>
    </source>
</evidence>
<protein>
    <recommendedName>
        <fullName evidence="1">Tc1-like transposase DDE domain-containing protein</fullName>
    </recommendedName>
</protein>
<accession>A0A9W6ME41</accession>
<organism evidence="2 3">
    <name type="scientific">Streptosporangium carneum</name>
    <dbReference type="NCBI Taxonomy" id="47481"/>
    <lineage>
        <taxon>Bacteria</taxon>
        <taxon>Bacillati</taxon>
        <taxon>Actinomycetota</taxon>
        <taxon>Actinomycetes</taxon>
        <taxon>Streptosporangiales</taxon>
        <taxon>Streptosporangiaceae</taxon>
        <taxon>Streptosporangium</taxon>
    </lineage>
</organism>
<evidence type="ECO:0000259" key="1">
    <source>
        <dbReference type="Pfam" id="PF13358"/>
    </source>
</evidence>
<dbReference type="Pfam" id="PF13358">
    <property type="entry name" value="DDE_3"/>
    <property type="match status" value="1"/>
</dbReference>
<dbReference type="InterPro" id="IPR038717">
    <property type="entry name" value="Tc1-like_DDE_dom"/>
</dbReference>
<sequence>MSITGMICVKAGHRSRMIYRVRLHRGRKGERRSFAERDYARLLDAAHQQLGGSIVLVWDNLNTHLSHAMRTYIAAREWLTVYRLPAYAPELNPAEGIWASMKHGLGNLLLDGLDALNATIKTRLKRMQYRPDLIDGFFAETGLAFELT</sequence>
<proteinExistence type="predicted"/>
<reference evidence="2" key="2">
    <citation type="submission" date="2023-01" db="EMBL/GenBank/DDBJ databases">
        <authorList>
            <person name="Sun Q."/>
            <person name="Evtushenko L."/>
        </authorList>
    </citation>
    <scope>NUCLEOTIDE SEQUENCE</scope>
    <source>
        <strain evidence="2">VKM Ac-2007</strain>
    </source>
</reference>
<dbReference type="EMBL" id="BSEV01000008">
    <property type="protein sequence ID" value="GLK10737.1"/>
    <property type="molecule type" value="Genomic_DNA"/>
</dbReference>